<evidence type="ECO:0000313" key="1">
    <source>
        <dbReference type="EMBL" id="MDQ0643147.1"/>
    </source>
</evidence>
<dbReference type="Proteomes" id="UP001239085">
    <property type="component" value="Unassembled WGS sequence"/>
</dbReference>
<accession>A0ABU0P8B9</accession>
<dbReference type="EMBL" id="JAUSXK010000001">
    <property type="protein sequence ID" value="MDQ0643147.1"/>
    <property type="molecule type" value="Genomic_DNA"/>
</dbReference>
<organism evidence="1 2">
    <name type="scientific">Microbacterium murale</name>
    <dbReference type="NCBI Taxonomy" id="1081040"/>
    <lineage>
        <taxon>Bacteria</taxon>
        <taxon>Bacillati</taxon>
        <taxon>Actinomycetota</taxon>
        <taxon>Actinomycetes</taxon>
        <taxon>Micrococcales</taxon>
        <taxon>Microbacteriaceae</taxon>
        <taxon>Microbacterium</taxon>
    </lineage>
</organism>
<protein>
    <submittedName>
        <fullName evidence="1">Uncharacterized protein</fullName>
    </submittedName>
</protein>
<keyword evidence="2" id="KW-1185">Reference proteome</keyword>
<reference evidence="1 2" key="1">
    <citation type="submission" date="2023-07" db="EMBL/GenBank/DDBJ databases">
        <title>Comparative genomics of wheat-associated soil bacteria to identify genetic determinants of phenazine resistance.</title>
        <authorList>
            <person name="Mouncey N."/>
        </authorList>
    </citation>
    <scope>NUCLEOTIDE SEQUENCE [LARGE SCALE GENOMIC DNA]</scope>
    <source>
        <strain evidence="1 2">W2I7</strain>
    </source>
</reference>
<sequence>MSEGTGVAPGRTERKEPEMSTVFVVPLADILPLEAARS</sequence>
<name>A0ABU0P8B9_9MICO</name>
<evidence type="ECO:0000313" key="2">
    <source>
        <dbReference type="Proteomes" id="UP001239085"/>
    </source>
</evidence>
<comment type="caution">
    <text evidence="1">The sequence shown here is derived from an EMBL/GenBank/DDBJ whole genome shotgun (WGS) entry which is preliminary data.</text>
</comment>
<gene>
    <name evidence="1" type="ORF">QFZ46_001307</name>
</gene>
<proteinExistence type="predicted"/>